<name>A0A7S2WFN3_9STRA</name>
<sequence length="160" mass="18119">MADPDLEEFPAIQKARELFEARLRNNGSNMSEAASREFHQAVEKAGKKKGTDSKDLGRVKSKANTTYYQNKKRKDHADPLNAIRIDIKRTLGAAIEKNVDNVFAEAEVEKAKKGTYVADTKDVEDACWFHFVRPGMASQVRTVVDREIEIERSARHVKKT</sequence>
<protein>
    <submittedName>
        <fullName evidence="2">Uncharacterized protein</fullName>
    </submittedName>
</protein>
<dbReference type="AlphaFoldDB" id="A0A7S2WFN3"/>
<reference evidence="2" key="1">
    <citation type="submission" date="2021-01" db="EMBL/GenBank/DDBJ databases">
        <authorList>
            <person name="Corre E."/>
            <person name="Pelletier E."/>
            <person name="Niang G."/>
            <person name="Scheremetjew M."/>
            <person name="Finn R."/>
            <person name="Kale V."/>
            <person name="Holt S."/>
            <person name="Cochrane G."/>
            <person name="Meng A."/>
            <person name="Brown T."/>
            <person name="Cohen L."/>
        </authorList>
    </citation>
    <scope>NUCLEOTIDE SEQUENCE</scope>
    <source>
        <strain evidence="2">NY070348D</strain>
    </source>
</reference>
<evidence type="ECO:0000256" key="1">
    <source>
        <dbReference type="SAM" id="MobiDB-lite"/>
    </source>
</evidence>
<organism evidence="2">
    <name type="scientific">Mucochytrium quahogii</name>
    <dbReference type="NCBI Taxonomy" id="96639"/>
    <lineage>
        <taxon>Eukaryota</taxon>
        <taxon>Sar</taxon>
        <taxon>Stramenopiles</taxon>
        <taxon>Bigyra</taxon>
        <taxon>Labyrinthulomycetes</taxon>
        <taxon>Thraustochytrida</taxon>
        <taxon>Thraustochytriidae</taxon>
        <taxon>Mucochytrium</taxon>
    </lineage>
</organism>
<proteinExistence type="predicted"/>
<feature type="compositionally biased region" description="Basic and acidic residues" evidence="1">
    <location>
        <begin position="41"/>
        <end position="58"/>
    </location>
</feature>
<accession>A0A7S2WFN3</accession>
<evidence type="ECO:0000313" key="3">
    <source>
        <dbReference type="EMBL" id="CAD9683777.1"/>
    </source>
</evidence>
<dbReference type="EMBL" id="HBHK01013050">
    <property type="protein sequence ID" value="CAD9683777.1"/>
    <property type="molecule type" value="Transcribed_RNA"/>
</dbReference>
<feature type="region of interest" description="Disordered" evidence="1">
    <location>
        <begin position="41"/>
        <end position="65"/>
    </location>
</feature>
<gene>
    <name evidence="2" type="ORF">QSP1433_LOCUS8193</name>
    <name evidence="3" type="ORF">QSP1433_LOCUS8194</name>
</gene>
<evidence type="ECO:0000313" key="2">
    <source>
        <dbReference type="EMBL" id="CAD9683774.1"/>
    </source>
</evidence>
<dbReference type="EMBL" id="HBHK01013049">
    <property type="protein sequence ID" value="CAD9683774.1"/>
    <property type="molecule type" value="Transcribed_RNA"/>
</dbReference>